<feature type="transmembrane region" description="Helical" evidence="1">
    <location>
        <begin position="134"/>
        <end position="153"/>
    </location>
</feature>
<keyword evidence="1" id="KW-0472">Membrane</keyword>
<dbReference type="RefSeq" id="WP_127612029.1">
    <property type="nucleotide sequence ID" value="NZ_RXOL01000002.1"/>
</dbReference>
<evidence type="ECO:0000313" key="4">
    <source>
        <dbReference type="Proteomes" id="UP000283003"/>
    </source>
</evidence>
<dbReference type="Proteomes" id="UP000283003">
    <property type="component" value="Unassembled WGS sequence"/>
</dbReference>
<feature type="domain" description="PilZ" evidence="2">
    <location>
        <begin position="14"/>
        <end position="95"/>
    </location>
</feature>
<dbReference type="GO" id="GO:0035438">
    <property type="term" value="F:cyclic-di-GMP binding"/>
    <property type="evidence" value="ECO:0007669"/>
    <property type="project" value="InterPro"/>
</dbReference>
<sequence length="154" mass="16974">MIEAQIRGISSTAQRRWNVRRATDMETTARMAGCNHKVGISNLSEKGLMLETTTALQPGDTFEIELPQLGACYAEVVWSEGDRKGCRFFAPISKSVVSAAILRSQYSGSNELLEPLRYRLPPPDHSGTCRSQTLPLGLMILTMAVFFILLVLVA</sequence>
<organism evidence="3 4">
    <name type="scientific">Croceicoccus ponticola</name>
    <dbReference type="NCBI Taxonomy" id="2217664"/>
    <lineage>
        <taxon>Bacteria</taxon>
        <taxon>Pseudomonadati</taxon>
        <taxon>Pseudomonadota</taxon>
        <taxon>Alphaproteobacteria</taxon>
        <taxon>Sphingomonadales</taxon>
        <taxon>Erythrobacteraceae</taxon>
        <taxon>Croceicoccus</taxon>
    </lineage>
</organism>
<dbReference type="InterPro" id="IPR009875">
    <property type="entry name" value="PilZ_domain"/>
</dbReference>
<keyword evidence="1" id="KW-0812">Transmembrane</keyword>
<gene>
    <name evidence="3" type="ORF">EKN06_06055</name>
</gene>
<dbReference type="OrthoDB" id="9795572at2"/>
<reference evidence="3 4" key="1">
    <citation type="submission" date="2018-12" db="EMBL/GenBank/DDBJ databases">
        <title>Croceicoccus ponticola sp. nov., a lipolytic bacterium isolated from seawater.</title>
        <authorList>
            <person name="Yoon J.-H."/>
        </authorList>
    </citation>
    <scope>NUCLEOTIDE SEQUENCE [LARGE SCALE GENOMIC DNA]</scope>
    <source>
        <strain evidence="3 4">GM-16</strain>
    </source>
</reference>
<protein>
    <submittedName>
        <fullName evidence="3">PilZ domain-containing protein</fullName>
    </submittedName>
</protein>
<proteinExistence type="predicted"/>
<dbReference type="SUPFAM" id="SSF141371">
    <property type="entry name" value="PilZ domain-like"/>
    <property type="match status" value="1"/>
</dbReference>
<keyword evidence="1" id="KW-1133">Transmembrane helix</keyword>
<evidence type="ECO:0000259" key="2">
    <source>
        <dbReference type="Pfam" id="PF07238"/>
    </source>
</evidence>
<evidence type="ECO:0000313" key="3">
    <source>
        <dbReference type="EMBL" id="RVQ67522.1"/>
    </source>
</evidence>
<accession>A0A437GXW7</accession>
<dbReference type="Pfam" id="PF07238">
    <property type="entry name" value="PilZ"/>
    <property type="match status" value="1"/>
</dbReference>
<name>A0A437GXW7_9SPHN</name>
<comment type="caution">
    <text evidence="3">The sequence shown here is derived from an EMBL/GenBank/DDBJ whole genome shotgun (WGS) entry which is preliminary data.</text>
</comment>
<dbReference type="AlphaFoldDB" id="A0A437GXW7"/>
<dbReference type="EMBL" id="RXOL01000002">
    <property type="protein sequence ID" value="RVQ67522.1"/>
    <property type="molecule type" value="Genomic_DNA"/>
</dbReference>
<evidence type="ECO:0000256" key="1">
    <source>
        <dbReference type="SAM" id="Phobius"/>
    </source>
</evidence>
<keyword evidence="4" id="KW-1185">Reference proteome</keyword>